<keyword evidence="6" id="KW-1185">Reference proteome</keyword>
<dbReference type="RefSeq" id="WP_111370432.1">
    <property type="nucleotide sequence ID" value="NZ_CP029480.1"/>
</dbReference>
<sequence length="284" mass="32491">MLKILRNFLPFKAIGDKPLARILNYLDIFGLFQVDPFGYPLLLKRIVIFIAGWPTYWRLAVANKLTIEGGNYLKNLPNTNVLFISNHQTYFADVITFYHIFSAAKWGMYRKLYPFYLFSPRAKTFYVAARETMKSGFIPKLFSLAGAIMVDRSWRAKGENVQRGVDTSAADSVQQGLNYGWVVTFPQGTTTAYAPIRKGTAHLIKDNNPVVVPVVIDGFRRAFNKTGLTYKKRNTNLKVRFKQPIYFDKDQPLEEIVAMVTKIIEQNVPENIAEWKAEAENLNS</sequence>
<dbReference type="SMART" id="SM00563">
    <property type="entry name" value="PlsC"/>
    <property type="match status" value="1"/>
</dbReference>
<name>A0A2Z4G899_9BACT</name>
<accession>A0A2Z4G899</accession>
<dbReference type="EMBL" id="CP029480">
    <property type="protein sequence ID" value="AWV97330.1"/>
    <property type="molecule type" value="Genomic_DNA"/>
</dbReference>
<proteinExistence type="predicted"/>
<evidence type="ECO:0000256" key="2">
    <source>
        <dbReference type="ARBA" id="ARBA00022679"/>
    </source>
</evidence>
<evidence type="ECO:0000313" key="5">
    <source>
        <dbReference type="EMBL" id="AWV97330.1"/>
    </source>
</evidence>
<dbReference type="OrthoDB" id="1450572at2"/>
<dbReference type="SUPFAM" id="SSF69593">
    <property type="entry name" value="Glycerol-3-phosphate (1)-acyltransferase"/>
    <property type="match status" value="1"/>
</dbReference>
<dbReference type="KEGG" id="als:DJ013_03750"/>
<dbReference type="InterPro" id="IPR002123">
    <property type="entry name" value="Plipid/glycerol_acylTrfase"/>
</dbReference>
<evidence type="ECO:0000256" key="1">
    <source>
        <dbReference type="ARBA" id="ARBA00005189"/>
    </source>
</evidence>
<evidence type="ECO:0000256" key="3">
    <source>
        <dbReference type="ARBA" id="ARBA00023315"/>
    </source>
</evidence>
<dbReference type="PANTHER" id="PTHR10434:SF11">
    <property type="entry name" value="1-ACYL-SN-GLYCEROL-3-PHOSPHATE ACYLTRANSFERASE"/>
    <property type="match status" value="1"/>
</dbReference>
<evidence type="ECO:0000313" key="6">
    <source>
        <dbReference type="Proteomes" id="UP000249873"/>
    </source>
</evidence>
<keyword evidence="2 5" id="KW-0808">Transferase</keyword>
<dbReference type="CDD" id="cd07989">
    <property type="entry name" value="LPLAT_AGPAT-like"/>
    <property type="match status" value="1"/>
</dbReference>
<dbReference type="GO" id="GO:0006654">
    <property type="term" value="P:phosphatidic acid biosynthetic process"/>
    <property type="evidence" value="ECO:0007669"/>
    <property type="project" value="TreeGrafter"/>
</dbReference>
<dbReference type="GO" id="GO:0003841">
    <property type="term" value="F:1-acylglycerol-3-phosphate O-acyltransferase activity"/>
    <property type="evidence" value="ECO:0007669"/>
    <property type="project" value="TreeGrafter"/>
</dbReference>
<dbReference type="AlphaFoldDB" id="A0A2Z4G899"/>
<comment type="pathway">
    <text evidence="1">Lipid metabolism.</text>
</comment>
<keyword evidence="3 5" id="KW-0012">Acyltransferase</keyword>
<reference evidence="5 6" key="1">
    <citation type="submission" date="2018-05" db="EMBL/GenBank/DDBJ databases">
        <title>Complete genome sequence of Arcticibacterium luteifluviistationis SM1504T, a cytophagaceae bacterium isolated from Arctic surface seawater.</title>
        <authorList>
            <person name="Li Y."/>
            <person name="Qin Q.-L."/>
        </authorList>
    </citation>
    <scope>NUCLEOTIDE SEQUENCE [LARGE SCALE GENOMIC DNA]</scope>
    <source>
        <strain evidence="5 6">SM1504</strain>
    </source>
</reference>
<dbReference type="Pfam" id="PF01553">
    <property type="entry name" value="Acyltransferase"/>
    <property type="match status" value="1"/>
</dbReference>
<dbReference type="PANTHER" id="PTHR10434">
    <property type="entry name" value="1-ACYL-SN-GLYCEROL-3-PHOSPHATE ACYLTRANSFERASE"/>
    <property type="match status" value="1"/>
</dbReference>
<protein>
    <submittedName>
        <fullName evidence="5">1-acyl-sn-glycerol-3-phosphate acyltransferase</fullName>
    </submittedName>
</protein>
<organism evidence="5 6">
    <name type="scientific">Arcticibacterium luteifluviistationis</name>
    <dbReference type="NCBI Taxonomy" id="1784714"/>
    <lineage>
        <taxon>Bacteria</taxon>
        <taxon>Pseudomonadati</taxon>
        <taxon>Bacteroidota</taxon>
        <taxon>Cytophagia</taxon>
        <taxon>Cytophagales</taxon>
        <taxon>Leadbetterellaceae</taxon>
        <taxon>Arcticibacterium</taxon>
    </lineage>
</organism>
<gene>
    <name evidence="5" type="ORF">DJ013_03750</name>
</gene>
<dbReference type="Proteomes" id="UP000249873">
    <property type="component" value="Chromosome"/>
</dbReference>
<feature type="domain" description="Phospholipid/glycerol acyltransferase" evidence="4">
    <location>
        <begin position="81"/>
        <end position="219"/>
    </location>
</feature>
<evidence type="ECO:0000259" key="4">
    <source>
        <dbReference type="SMART" id="SM00563"/>
    </source>
</evidence>